<evidence type="ECO:0000313" key="1">
    <source>
        <dbReference type="EMBL" id="KKM77861.1"/>
    </source>
</evidence>
<dbReference type="AlphaFoldDB" id="A0A0F9KSU7"/>
<comment type="caution">
    <text evidence="1">The sequence shown here is derived from an EMBL/GenBank/DDBJ whole genome shotgun (WGS) entry which is preliminary data.</text>
</comment>
<dbReference type="EMBL" id="LAZR01008580">
    <property type="protein sequence ID" value="KKM77861.1"/>
    <property type="molecule type" value="Genomic_DNA"/>
</dbReference>
<proteinExistence type="predicted"/>
<organism evidence="1">
    <name type="scientific">marine sediment metagenome</name>
    <dbReference type="NCBI Taxonomy" id="412755"/>
    <lineage>
        <taxon>unclassified sequences</taxon>
        <taxon>metagenomes</taxon>
        <taxon>ecological metagenomes</taxon>
    </lineage>
</organism>
<gene>
    <name evidence="1" type="ORF">LCGC14_1365760</name>
</gene>
<reference evidence="1" key="1">
    <citation type="journal article" date="2015" name="Nature">
        <title>Complex archaea that bridge the gap between prokaryotes and eukaryotes.</title>
        <authorList>
            <person name="Spang A."/>
            <person name="Saw J.H."/>
            <person name="Jorgensen S.L."/>
            <person name="Zaremba-Niedzwiedzka K."/>
            <person name="Martijn J."/>
            <person name="Lind A.E."/>
            <person name="van Eijk R."/>
            <person name="Schleper C."/>
            <person name="Guy L."/>
            <person name="Ettema T.J."/>
        </authorList>
    </citation>
    <scope>NUCLEOTIDE SEQUENCE</scope>
</reference>
<sequence length="62" mass="7090">MNIAEMMAKYGLFACPLNNGDWMVGEANVIYHLEVGSDHYQDIRLAIAPTLEEAIRKWKLTH</sequence>
<protein>
    <submittedName>
        <fullName evidence="1">Uncharacterized protein</fullName>
    </submittedName>
</protein>
<accession>A0A0F9KSU7</accession>
<name>A0A0F9KSU7_9ZZZZ</name>